<dbReference type="SUPFAM" id="SSF50952">
    <property type="entry name" value="Soluble quinoprotein glucose dehydrogenase"/>
    <property type="match status" value="1"/>
</dbReference>
<dbReference type="Gene3D" id="2.130.10.10">
    <property type="entry name" value="YVTN repeat-like/Quinoprotein amine dehydrogenase"/>
    <property type="match status" value="1"/>
</dbReference>
<dbReference type="InterPro" id="IPR015943">
    <property type="entry name" value="WD40/YVTN_repeat-like_dom_sf"/>
</dbReference>
<name>A0A6N6MC60_9FLAO</name>
<dbReference type="Proteomes" id="UP000441333">
    <property type="component" value="Unassembled WGS sequence"/>
</dbReference>
<dbReference type="InterPro" id="IPR026341">
    <property type="entry name" value="T9SS_type_B"/>
</dbReference>
<dbReference type="NCBIfam" id="TIGR04131">
    <property type="entry name" value="Bac_Flav_CTERM"/>
    <property type="match status" value="1"/>
</dbReference>
<dbReference type="Pfam" id="PF13585">
    <property type="entry name" value="CHU_C"/>
    <property type="match status" value="1"/>
</dbReference>
<comment type="caution">
    <text evidence="2">The sequence shown here is derived from an EMBL/GenBank/DDBJ whole genome shotgun (WGS) entry which is preliminary data.</text>
</comment>
<sequence>MKRNLLLVICFISMHVLAQNQAANWYFGSKSGIRFDANNNTVTAVHDGELRTIEGCTSISDDSGNLLFYTDGITIWNKNHSVMTNGYGLLGDPSSTQSAIIVPKPNNDMVFYVFTVDDHGGDSEPRHGLNYSEVDLTLGGGLGEVTNKNINLLKDSAEKITAVLKDCVSKSFWVLAYASQDGTLDVFDTFHAFEVTQTGVKMTSVKSTFAKQTVDRRGYLKLSPDGLKVACANSYDGLDIYDFDVATGKVSNQNTIFQPLEASPYGVEFSPDSRLLYVQTSNVLPDNANINDPDNHYSKLIQYHLYTTNVQSTAITIDDRQLYRGALQLGPNGKIYRALSAAYNQGIPYLGIINAPNQRGINCDYVHEGINLAPSFSTQGLPPFIASFFNKQIDIIKNGKNSNNLSLCEGDQYNLTADVIRGATYTWSKNRVTLAETGTNLLITDSGHYEVIIDPNNGECLSEGEAYVLFNQNPTAANHTLFQCEEDAVLDGKTIFNLNEAVSTITAGEADKTVKFYSDSGRTQEIIAEAYTNTQNPQTIYTTVIDDNTSCFSFSELTLKVSTSDVNDASIEVCDIDGLEDGFYEFNLKQADTDILNGTSVNLELQYYETYEDALLEQHPLGDFYTNSTAYTQTIFARAEGDNNCFGISNVKLNVRKAFEVSSNNQVFFCLNTYPETITLEAGVLNDSPSHYIYSWSTGAITESIQVNEVGTYTVDITDIYGCYKNRTITVLPSNIATFNAIEVLDASNNNTITVSVVGEGTYQYQLNDVNNQITYDYQDSNTFEGVVPGHYTVAVKDTKNNCGIVNEAVSVIGFPKFFTPNNDGFNDTWQVFGLSGVYKSDTKILIYDRFGKLLKGLHPQSEGWDGTYKGEKMPSDDYWFSVELADGRIYKNHFTLKY</sequence>
<proteinExistence type="predicted"/>
<feature type="chain" id="PRO_5026730514" evidence="1">
    <location>
        <begin position="19"/>
        <end position="899"/>
    </location>
</feature>
<accession>A0A6N6MC60</accession>
<reference evidence="2 3" key="1">
    <citation type="submission" date="2019-09" db="EMBL/GenBank/DDBJ databases">
        <authorList>
            <person name="Cao W.R."/>
        </authorList>
    </citation>
    <scope>NUCLEOTIDE SEQUENCE [LARGE SCALE GENOMIC DNA]</scope>
    <source>
        <strain evidence="2 3">B1N29</strain>
    </source>
</reference>
<dbReference type="InterPro" id="IPR011044">
    <property type="entry name" value="Quino_amine_DH_bsu"/>
</dbReference>
<evidence type="ECO:0000313" key="2">
    <source>
        <dbReference type="EMBL" id="KAB1067230.1"/>
    </source>
</evidence>
<dbReference type="SUPFAM" id="SSF50969">
    <property type="entry name" value="YVTN repeat-like/Quinoprotein amine dehydrogenase"/>
    <property type="match status" value="1"/>
</dbReference>
<organism evidence="2 3">
    <name type="scientific">Pseudotamlana haliotis</name>
    <dbReference type="NCBI Taxonomy" id="2614804"/>
    <lineage>
        <taxon>Bacteria</taxon>
        <taxon>Pseudomonadati</taxon>
        <taxon>Bacteroidota</taxon>
        <taxon>Flavobacteriia</taxon>
        <taxon>Flavobacteriales</taxon>
        <taxon>Flavobacteriaceae</taxon>
        <taxon>Pseudotamlana</taxon>
    </lineage>
</organism>
<keyword evidence="3" id="KW-1185">Reference proteome</keyword>
<gene>
    <name evidence="2" type="ORF">F6U93_12490</name>
</gene>
<keyword evidence="1" id="KW-0732">Signal</keyword>
<feature type="signal peptide" evidence="1">
    <location>
        <begin position="1"/>
        <end position="18"/>
    </location>
</feature>
<evidence type="ECO:0000313" key="3">
    <source>
        <dbReference type="Proteomes" id="UP000441333"/>
    </source>
</evidence>
<dbReference type="EMBL" id="WAAT01000050">
    <property type="protein sequence ID" value="KAB1067230.1"/>
    <property type="molecule type" value="Genomic_DNA"/>
</dbReference>
<protein>
    <submittedName>
        <fullName evidence="2">T9SS type B sorting domain-containing protein</fullName>
    </submittedName>
</protein>
<evidence type="ECO:0000256" key="1">
    <source>
        <dbReference type="SAM" id="SignalP"/>
    </source>
</evidence>
<dbReference type="InterPro" id="IPR011041">
    <property type="entry name" value="Quinoprot_gluc/sorb_DH_b-prop"/>
</dbReference>
<dbReference type="AlphaFoldDB" id="A0A6N6MC60"/>
<dbReference type="RefSeq" id="WP_150940317.1">
    <property type="nucleotide sequence ID" value="NZ_WAAT01000050.1"/>
</dbReference>